<name>A0A642UE87_9ASCO</name>
<dbReference type="Pfam" id="PF11051">
    <property type="entry name" value="Mannosyl_trans3"/>
    <property type="match status" value="1"/>
</dbReference>
<feature type="transmembrane region" description="Helical" evidence="11">
    <location>
        <begin position="12"/>
        <end position="29"/>
    </location>
</feature>
<dbReference type="InterPro" id="IPR022751">
    <property type="entry name" value="Alpha_mannosyltransferase"/>
</dbReference>
<feature type="compositionally biased region" description="Basic and acidic residues" evidence="10">
    <location>
        <begin position="330"/>
        <end position="342"/>
    </location>
</feature>
<dbReference type="InterPro" id="IPR029044">
    <property type="entry name" value="Nucleotide-diphossugar_trans"/>
</dbReference>
<dbReference type="GO" id="GO:0000139">
    <property type="term" value="C:Golgi membrane"/>
    <property type="evidence" value="ECO:0007669"/>
    <property type="project" value="UniProtKB-SubCell"/>
</dbReference>
<evidence type="ECO:0000256" key="6">
    <source>
        <dbReference type="ARBA" id="ARBA00022968"/>
    </source>
</evidence>
<dbReference type="EMBL" id="SWFS01000566">
    <property type="protein sequence ID" value="KAA8897408.1"/>
    <property type="molecule type" value="Genomic_DNA"/>
</dbReference>
<evidence type="ECO:0000256" key="2">
    <source>
        <dbReference type="ARBA" id="ARBA00004922"/>
    </source>
</evidence>
<evidence type="ECO:0000313" key="13">
    <source>
        <dbReference type="Proteomes" id="UP000761534"/>
    </source>
</evidence>
<feature type="region of interest" description="Disordered" evidence="10">
    <location>
        <begin position="47"/>
        <end position="85"/>
    </location>
</feature>
<keyword evidence="13" id="KW-1185">Reference proteome</keyword>
<dbReference type="OrthoDB" id="430354at2759"/>
<dbReference type="GO" id="GO:0046354">
    <property type="term" value="P:mannan biosynthetic process"/>
    <property type="evidence" value="ECO:0007669"/>
    <property type="project" value="TreeGrafter"/>
</dbReference>
<evidence type="ECO:0000256" key="10">
    <source>
        <dbReference type="SAM" id="MobiDB-lite"/>
    </source>
</evidence>
<evidence type="ECO:0000313" key="12">
    <source>
        <dbReference type="EMBL" id="KAA8897408.1"/>
    </source>
</evidence>
<comment type="subcellular location">
    <subcellularLocation>
        <location evidence="1">Golgi apparatus membrane</location>
        <topology evidence="1">Single-pass type II membrane protein</topology>
    </subcellularLocation>
</comment>
<reference evidence="12" key="1">
    <citation type="journal article" date="2019" name="G3 (Bethesda)">
        <title>Genome Assemblies of Two Rare Opportunistic Yeast Pathogens: Diutina rugosa (syn. Candida rugosa) and Trichomonascus ciferrii (syn. Candida ciferrii).</title>
        <authorList>
            <person name="Mixao V."/>
            <person name="Saus E."/>
            <person name="Hansen A.P."/>
            <person name="Lass-Florl C."/>
            <person name="Gabaldon T."/>
        </authorList>
    </citation>
    <scope>NUCLEOTIDE SEQUENCE</scope>
    <source>
        <strain evidence="12">CBS 4856</strain>
    </source>
</reference>
<evidence type="ECO:0000256" key="9">
    <source>
        <dbReference type="ARBA" id="ARBA00023136"/>
    </source>
</evidence>
<dbReference type="GO" id="GO:0000026">
    <property type="term" value="F:alpha-1,2-mannosyltransferase activity"/>
    <property type="evidence" value="ECO:0007669"/>
    <property type="project" value="TreeGrafter"/>
</dbReference>
<evidence type="ECO:0000256" key="4">
    <source>
        <dbReference type="ARBA" id="ARBA00022679"/>
    </source>
</evidence>
<accession>A0A642UE87</accession>
<proteinExistence type="inferred from homology"/>
<sequence length="546" mass="62474">MLLNARRSYVRYFLVCALLLVVYVILLPWDSQALSTVTKTTSSLVDFDRKPKPADDVPRPGDAGHNPADQKAGDTAGKAHKEEPVSAKEHYQQLFEIFGRHAPDISPLKNYKDDKKAPKKAFDDKLPVFTNEELAEFLQVSDEDKEKLKRAYEGIVKDLPSEPPKGLYEGTGVVTTSGARYMPVMLNTLRMLRRVSPHIPVEVFVADKEEYEPGICEEVLPELNAKCVVLEDIYGADTFKKFDIHGYQFKVLAILASRFEDVIFIDSDSVPIRDIETLTLREPYLSTGYILWPDYWFRTTSPAYYDIIGTKLGERVRGDLSETDPTKIPQADREGALPDKSTESGQIVISKKRHYKSLLLATHFNLEGYKAYYQLFTQGSGGEGDKETYFAAALALGEDVHHVIQDCRPTGRFAPDFIGAGMLQVDPHDDYQKNVLKTTTENPRVMFMHLNYPKVNPKELFVNDKQHFDKEHEENRVRYYGKPSENHHLFDDKDIELELWLEAQWAACDIGVYKGIVFNDWKDLDMNDMCQRIYDHVNWLKSTHNT</sequence>
<keyword evidence="5 11" id="KW-0812">Transmembrane</keyword>
<keyword evidence="7 11" id="KW-1133">Transmembrane helix</keyword>
<dbReference type="SUPFAM" id="SSF53448">
    <property type="entry name" value="Nucleotide-diphospho-sugar transferases"/>
    <property type="match status" value="1"/>
</dbReference>
<keyword evidence="6" id="KW-0735">Signal-anchor</keyword>
<comment type="pathway">
    <text evidence="2">Protein modification; protein glycosylation.</text>
</comment>
<dbReference type="PANTHER" id="PTHR31646:SF1">
    <property type="entry name" value="ALPHA-1,2-MANNOSYLTRANSFERASE MNN2"/>
    <property type="match status" value="1"/>
</dbReference>
<keyword evidence="8" id="KW-0333">Golgi apparatus</keyword>
<dbReference type="VEuPathDB" id="FungiDB:TRICI_006752"/>
<feature type="region of interest" description="Disordered" evidence="10">
    <location>
        <begin position="319"/>
        <end position="342"/>
    </location>
</feature>
<comment type="similarity">
    <text evidence="3">Belongs to the MNN1/MNT family.</text>
</comment>
<evidence type="ECO:0000256" key="11">
    <source>
        <dbReference type="SAM" id="Phobius"/>
    </source>
</evidence>
<evidence type="ECO:0000256" key="5">
    <source>
        <dbReference type="ARBA" id="ARBA00022692"/>
    </source>
</evidence>
<dbReference type="PANTHER" id="PTHR31646">
    <property type="entry name" value="ALPHA-1,2-MANNOSYLTRANSFERASE MNN2"/>
    <property type="match status" value="1"/>
</dbReference>
<evidence type="ECO:0000256" key="3">
    <source>
        <dbReference type="ARBA" id="ARBA00009105"/>
    </source>
</evidence>
<feature type="compositionally biased region" description="Basic and acidic residues" evidence="10">
    <location>
        <begin position="47"/>
        <end position="59"/>
    </location>
</feature>
<keyword evidence="4" id="KW-0808">Transferase</keyword>
<evidence type="ECO:0000256" key="1">
    <source>
        <dbReference type="ARBA" id="ARBA00004323"/>
    </source>
</evidence>
<protein>
    <submittedName>
        <fullName evidence="12">Uncharacterized protein</fullName>
    </submittedName>
</protein>
<comment type="caution">
    <text evidence="12">The sequence shown here is derived from an EMBL/GenBank/DDBJ whole genome shotgun (WGS) entry which is preliminary data.</text>
</comment>
<gene>
    <name evidence="12" type="ORF">TRICI_006752</name>
</gene>
<evidence type="ECO:0000256" key="8">
    <source>
        <dbReference type="ARBA" id="ARBA00023034"/>
    </source>
</evidence>
<organism evidence="12 13">
    <name type="scientific">Trichomonascus ciferrii</name>
    <dbReference type="NCBI Taxonomy" id="44093"/>
    <lineage>
        <taxon>Eukaryota</taxon>
        <taxon>Fungi</taxon>
        <taxon>Dikarya</taxon>
        <taxon>Ascomycota</taxon>
        <taxon>Saccharomycotina</taxon>
        <taxon>Dipodascomycetes</taxon>
        <taxon>Dipodascales</taxon>
        <taxon>Trichomonascaceae</taxon>
        <taxon>Trichomonascus</taxon>
        <taxon>Trichomonascus ciferrii complex</taxon>
    </lineage>
</organism>
<keyword evidence="9 11" id="KW-0472">Membrane</keyword>
<dbReference type="AlphaFoldDB" id="A0A642UE87"/>
<evidence type="ECO:0000256" key="7">
    <source>
        <dbReference type="ARBA" id="ARBA00022989"/>
    </source>
</evidence>
<dbReference type="Proteomes" id="UP000761534">
    <property type="component" value="Unassembled WGS sequence"/>
</dbReference>